<reference evidence="2" key="1">
    <citation type="submission" date="2020-01" db="EMBL/GenBank/DDBJ databases">
        <authorList>
            <consortium name="DOE Joint Genome Institute"/>
            <person name="Haridas S."/>
            <person name="Albert R."/>
            <person name="Binder M."/>
            <person name="Bloem J."/>
            <person name="Labutti K."/>
            <person name="Salamov A."/>
            <person name="Andreopoulos B."/>
            <person name="Baker S.E."/>
            <person name="Barry K."/>
            <person name="Bills G."/>
            <person name="Bluhm B.H."/>
            <person name="Cannon C."/>
            <person name="Castanera R."/>
            <person name="Culley D.E."/>
            <person name="Daum C."/>
            <person name="Ezra D."/>
            <person name="Gonzalez J.B."/>
            <person name="Henrissat B."/>
            <person name="Kuo A."/>
            <person name="Liang C."/>
            <person name="Lipzen A."/>
            <person name="Lutzoni F."/>
            <person name="Magnuson J."/>
            <person name="Mondo S."/>
            <person name="Nolan M."/>
            <person name="Ohm R."/>
            <person name="Pangilinan J."/>
            <person name="Park H.-J."/>
            <person name="Ramirez L."/>
            <person name="Alfaro M."/>
            <person name="Sun H."/>
            <person name="Tritt A."/>
            <person name="Yoshinaga Y."/>
            <person name="Zwiers L.-H."/>
            <person name="Turgeon B.G."/>
            <person name="Goodwin S.B."/>
            <person name="Spatafora J.W."/>
            <person name="Crous P.W."/>
            <person name="Grigoriev I.V."/>
        </authorList>
    </citation>
    <scope>NUCLEOTIDE SEQUENCE</scope>
    <source>
        <strain evidence="2">P77</strain>
    </source>
</reference>
<feature type="compositionally biased region" description="Low complexity" evidence="1">
    <location>
        <begin position="194"/>
        <end position="210"/>
    </location>
</feature>
<feature type="compositionally biased region" description="Basic residues" evidence="1">
    <location>
        <begin position="117"/>
        <end position="126"/>
    </location>
</feature>
<evidence type="ECO:0000256" key="1">
    <source>
        <dbReference type="SAM" id="MobiDB-lite"/>
    </source>
</evidence>
<feature type="compositionally biased region" description="Basic and acidic residues" evidence="1">
    <location>
        <begin position="15"/>
        <end position="24"/>
    </location>
</feature>
<sequence>MRWPPPSTSISLDDQCTHPPERSLIDETKIHNAFISEKIARRNHYDSSRLPPQAAPKLPFTNVSQMVRYDAPNSESMARRDNNNPRRPPLLAAPELALTNESQINRYNAPNSEITARAKHPKKRRRSSSENKGPAHASSRRTNSPKPLPRPARKVHEVHKKKTLMKESPKKKPLKKKSPKKTSLKKKSHRKISLTRTASTSRSPSDTPTTLNYARLFTLPQEIRGMIFTYLWDNATLYSMSMSMRPAPACFPCYYAGYDAGRRPQWVQNFDIVNQLSRISEKRVYNPLQQIALSFYEHYPYFEIESLEDLDAFMGHDFFGACLEVRPGDALLRALTIRICIRSAHAEFMHLDEVQRRLVGLYRARVWSGPRGFTLHILLWARHHTVWLRLCQQI</sequence>
<dbReference type="Proteomes" id="UP000800040">
    <property type="component" value="Unassembled WGS sequence"/>
</dbReference>
<feature type="compositionally biased region" description="Low complexity" evidence="1">
    <location>
        <begin position="89"/>
        <end position="100"/>
    </location>
</feature>
<name>A0A6A5K5N7_9PLEO</name>
<feature type="compositionally biased region" description="Basic residues" evidence="1">
    <location>
        <begin position="171"/>
        <end position="193"/>
    </location>
</feature>
<organism evidence="2 3">
    <name type="scientific">Decorospora gaudefroyi</name>
    <dbReference type="NCBI Taxonomy" id="184978"/>
    <lineage>
        <taxon>Eukaryota</taxon>
        <taxon>Fungi</taxon>
        <taxon>Dikarya</taxon>
        <taxon>Ascomycota</taxon>
        <taxon>Pezizomycotina</taxon>
        <taxon>Dothideomycetes</taxon>
        <taxon>Pleosporomycetidae</taxon>
        <taxon>Pleosporales</taxon>
        <taxon>Pleosporineae</taxon>
        <taxon>Pleosporaceae</taxon>
        <taxon>Decorospora</taxon>
    </lineage>
</organism>
<evidence type="ECO:0000313" key="3">
    <source>
        <dbReference type="Proteomes" id="UP000800040"/>
    </source>
</evidence>
<gene>
    <name evidence="2" type="ORF">BDW02DRAFT_580797</name>
</gene>
<feature type="compositionally biased region" description="Basic residues" evidence="1">
    <location>
        <begin position="151"/>
        <end position="163"/>
    </location>
</feature>
<protein>
    <submittedName>
        <fullName evidence="2">Uncharacterized protein</fullName>
    </submittedName>
</protein>
<dbReference type="AlphaFoldDB" id="A0A6A5K5N7"/>
<proteinExistence type="predicted"/>
<dbReference type="EMBL" id="ML975327">
    <property type="protein sequence ID" value="KAF1833015.1"/>
    <property type="molecule type" value="Genomic_DNA"/>
</dbReference>
<feature type="region of interest" description="Disordered" evidence="1">
    <location>
        <begin position="1"/>
        <end position="24"/>
    </location>
</feature>
<feature type="region of interest" description="Disordered" evidence="1">
    <location>
        <begin position="43"/>
        <end position="210"/>
    </location>
</feature>
<evidence type="ECO:0000313" key="2">
    <source>
        <dbReference type="EMBL" id="KAF1833015.1"/>
    </source>
</evidence>
<keyword evidence="3" id="KW-1185">Reference proteome</keyword>
<accession>A0A6A5K5N7</accession>
<feature type="compositionally biased region" description="Polar residues" evidence="1">
    <location>
        <begin position="101"/>
        <end position="114"/>
    </location>
</feature>